<proteinExistence type="predicted"/>
<dbReference type="EMBL" id="JBHRZG010000024">
    <property type="protein sequence ID" value="MFC3835703.1"/>
    <property type="molecule type" value="Genomic_DNA"/>
</dbReference>
<reference evidence="2" key="1">
    <citation type="journal article" date="2019" name="Int. J. Syst. Evol. Microbiol.">
        <title>The Global Catalogue of Microorganisms (GCM) 10K type strain sequencing project: providing services to taxonomists for standard genome sequencing and annotation.</title>
        <authorList>
            <consortium name="The Broad Institute Genomics Platform"/>
            <consortium name="The Broad Institute Genome Sequencing Center for Infectious Disease"/>
            <person name="Wu L."/>
            <person name="Ma J."/>
        </authorList>
    </citation>
    <scope>NUCLEOTIDE SEQUENCE [LARGE SCALE GENOMIC DNA]</scope>
    <source>
        <strain evidence="2">CCTCC AB 2017081</strain>
    </source>
</reference>
<gene>
    <name evidence="1" type="ORF">ACFOSB_22795</name>
</gene>
<protein>
    <submittedName>
        <fullName evidence="1">Uncharacterized protein</fullName>
    </submittedName>
</protein>
<evidence type="ECO:0000313" key="2">
    <source>
        <dbReference type="Proteomes" id="UP001595803"/>
    </source>
</evidence>
<keyword evidence="2" id="KW-1185">Reference proteome</keyword>
<comment type="caution">
    <text evidence="1">The sequence shown here is derived from an EMBL/GenBank/DDBJ whole genome shotgun (WGS) entry which is preliminary data.</text>
</comment>
<accession>A0ABV7ZE66</accession>
<dbReference type="RefSeq" id="WP_322474370.1">
    <property type="nucleotide sequence ID" value="NZ_JBHRZG010000024.1"/>
</dbReference>
<dbReference type="Proteomes" id="UP001595803">
    <property type="component" value="Unassembled WGS sequence"/>
</dbReference>
<evidence type="ECO:0000313" key="1">
    <source>
        <dbReference type="EMBL" id="MFC3835703.1"/>
    </source>
</evidence>
<organism evidence="1 2">
    <name type="scientific">Deinococcus rufus</name>
    <dbReference type="NCBI Taxonomy" id="2136097"/>
    <lineage>
        <taxon>Bacteria</taxon>
        <taxon>Thermotogati</taxon>
        <taxon>Deinococcota</taxon>
        <taxon>Deinococci</taxon>
        <taxon>Deinococcales</taxon>
        <taxon>Deinococcaceae</taxon>
        <taxon>Deinococcus</taxon>
    </lineage>
</organism>
<sequence>MGAVTGLDAARIRLAWAVVDWAESPCGQIAVGRWGVEDAAQASNSRGTPLSASATLGFIMVHVYRAALMNR</sequence>
<name>A0ABV7ZE66_9DEIO</name>